<keyword evidence="1" id="KW-1133">Transmembrane helix</keyword>
<dbReference type="RefSeq" id="WP_210757384.1">
    <property type="nucleotide sequence ID" value="NZ_CP060139.1"/>
</dbReference>
<gene>
    <name evidence="2" type="ORF">H4K34_10535</name>
</gene>
<evidence type="ECO:0000313" key="3">
    <source>
        <dbReference type="Proteomes" id="UP000516305"/>
    </source>
</evidence>
<feature type="transmembrane region" description="Helical" evidence="1">
    <location>
        <begin position="27"/>
        <end position="46"/>
    </location>
</feature>
<evidence type="ECO:0000313" key="2">
    <source>
        <dbReference type="EMBL" id="QNR22817.1"/>
    </source>
</evidence>
<dbReference type="AlphaFoldDB" id="A0A7H0VAR9"/>
<dbReference type="Proteomes" id="UP000516305">
    <property type="component" value="Chromosome"/>
</dbReference>
<protein>
    <submittedName>
        <fullName evidence="2">Uncharacterized protein</fullName>
    </submittedName>
</protein>
<proteinExistence type="predicted"/>
<keyword evidence="1" id="KW-0472">Membrane</keyword>
<accession>A0A7H0VAR9</accession>
<evidence type="ECO:0000256" key="1">
    <source>
        <dbReference type="SAM" id="Phobius"/>
    </source>
</evidence>
<dbReference type="KEGG" id="chyd:H4K34_10535"/>
<sequence length="51" mass="5614">MKRIASIILLILGIYMIYLSIPSEGVIMRPPMVSGVAFILIGLVWLNPKTA</sequence>
<feature type="transmembrane region" description="Helical" evidence="1">
    <location>
        <begin position="5"/>
        <end position="21"/>
    </location>
</feature>
<organism evidence="2 3">
    <name type="scientific">Croceimicrobium hydrocarbonivorans</name>
    <dbReference type="NCBI Taxonomy" id="2761580"/>
    <lineage>
        <taxon>Bacteria</taxon>
        <taxon>Pseudomonadati</taxon>
        <taxon>Bacteroidota</taxon>
        <taxon>Flavobacteriia</taxon>
        <taxon>Flavobacteriales</taxon>
        <taxon>Owenweeksiaceae</taxon>
        <taxon>Croceimicrobium</taxon>
    </lineage>
</organism>
<reference evidence="2 3" key="1">
    <citation type="submission" date="2020-08" db="EMBL/GenBank/DDBJ databases">
        <title>Croceimicrobium hydrocarbonivorans gen. nov., sp. nov., a novel marine bacterium isolated from a bacterial consortium that degrades polyethylene terephthalate.</title>
        <authorList>
            <person name="Liu R."/>
        </authorList>
    </citation>
    <scope>NUCLEOTIDE SEQUENCE [LARGE SCALE GENOMIC DNA]</scope>
    <source>
        <strain evidence="2 3">A20-9</strain>
    </source>
</reference>
<name>A0A7H0VAR9_9FLAO</name>
<keyword evidence="1" id="KW-0812">Transmembrane</keyword>
<dbReference type="EMBL" id="CP060139">
    <property type="protein sequence ID" value="QNR22817.1"/>
    <property type="molecule type" value="Genomic_DNA"/>
</dbReference>
<keyword evidence="3" id="KW-1185">Reference proteome</keyword>